<evidence type="ECO:0000256" key="1">
    <source>
        <dbReference type="ARBA" id="ARBA00022729"/>
    </source>
</evidence>
<protein>
    <submittedName>
        <fullName evidence="4">Outer membrane protein</fullName>
    </submittedName>
</protein>
<evidence type="ECO:0000313" key="4">
    <source>
        <dbReference type="EMBL" id="SDS94094.1"/>
    </source>
</evidence>
<feature type="domain" description="Outer membrane protein beta-barrel" evidence="3">
    <location>
        <begin position="8"/>
        <end position="188"/>
    </location>
</feature>
<name>A0A1H1WAI7_9FLAO</name>
<keyword evidence="5" id="KW-1185">Reference proteome</keyword>
<dbReference type="Gene3D" id="2.40.160.20">
    <property type="match status" value="1"/>
</dbReference>
<dbReference type="RefSeq" id="WP_092447279.1">
    <property type="nucleotide sequence ID" value="NZ_LT629774.1"/>
</dbReference>
<sequence length="206" mass="22042">MKKLFFTAAVAVLGFANVTAQEEAKTFGFSEGDLFIEGMVGFNSSEDKNTEEKASGFEISPKLGYFISEDLAIGGMLSFESAKEEVAGTDTADQSTFGVGAFARYYFLDLGERFKTYGEFGVGYASTNYDLADVKENTIGAGLDLGINYFVTEKIALTFGLKNVLSFSSSKLDADDAEAVSEFNLGFGDVANPFGGNAAFGILFKL</sequence>
<dbReference type="STRING" id="1249933.SAMN04489797_2813"/>
<dbReference type="InterPro" id="IPR011250">
    <property type="entry name" value="OMP/PagP_B-barrel"/>
</dbReference>
<evidence type="ECO:0000259" key="3">
    <source>
        <dbReference type="Pfam" id="PF13505"/>
    </source>
</evidence>
<evidence type="ECO:0000313" key="5">
    <source>
        <dbReference type="Proteomes" id="UP000198963"/>
    </source>
</evidence>
<feature type="signal peptide" evidence="2">
    <location>
        <begin position="1"/>
        <end position="20"/>
    </location>
</feature>
<proteinExistence type="predicted"/>
<gene>
    <name evidence="4" type="ORF">SAMN04489797_2813</name>
</gene>
<dbReference type="EMBL" id="LT629774">
    <property type="protein sequence ID" value="SDS94094.1"/>
    <property type="molecule type" value="Genomic_DNA"/>
</dbReference>
<reference evidence="4 5" key="1">
    <citation type="submission" date="2016-10" db="EMBL/GenBank/DDBJ databases">
        <authorList>
            <person name="Varghese N."/>
            <person name="Submissions S."/>
        </authorList>
    </citation>
    <scope>NUCLEOTIDE SEQUENCE [LARGE SCALE GENOMIC DNA]</scope>
    <source>
        <strain evidence="4 5">RHA_55</strain>
    </source>
</reference>
<dbReference type="AlphaFoldDB" id="A0A1H1WAI7"/>
<dbReference type="Proteomes" id="UP000198963">
    <property type="component" value="Chromosome I"/>
</dbReference>
<dbReference type="InterPro" id="IPR027385">
    <property type="entry name" value="Beta-barrel_OMP"/>
</dbReference>
<feature type="chain" id="PRO_5009264209" evidence="2">
    <location>
        <begin position="21"/>
        <end position="206"/>
    </location>
</feature>
<dbReference type="SUPFAM" id="SSF56925">
    <property type="entry name" value="OMPA-like"/>
    <property type="match status" value="1"/>
</dbReference>
<keyword evidence="1 2" id="KW-0732">Signal</keyword>
<dbReference type="Pfam" id="PF13505">
    <property type="entry name" value="OMP_b-brl"/>
    <property type="match status" value="1"/>
</dbReference>
<accession>A0A1H1WAI7</accession>
<organism evidence="4 5">
    <name type="scientific">Winogradskyella sediminis</name>
    <dbReference type="NCBI Taxonomy" id="1382466"/>
    <lineage>
        <taxon>Bacteria</taxon>
        <taxon>Pseudomonadati</taxon>
        <taxon>Bacteroidota</taxon>
        <taxon>Flavobacteriia</taxon>
        <taxon>Flavobacteriales</taxon>
        <taxon>Flavobacteriaceae</taxon>
        <taxon>Winogradskyella</taxon>
    </lineage>
</organism>
<evidence type="ECO:0000256" key="2">
    <source>
        <dbReference type="SAM" id="SignalP"/>
    </source>
</evidence>